<dbReference type="HAMAP" id="MF_00235">
    <property type="entry name" value="Adenylate_kinase_Adk"/>
    <property type="match status" value="1"/>
</dbReference>
<evidence type="ECO:0000256" key="5">
    <source>
        <dbReference type="ARBA" id="ARBA00022840"/>
    </source>
</evidence>
<evidence type="ECO:0008006" key="12">
    <source>
        <dbReference type="Google" id="ProtNLM"/>
    </source>
</evidence>
<keyword evidence="4 9" id="KW-0418">Kinase</keyword>
<keyword evidence="6" id="KW-0665">Pyrimidine biosynthesis</keyword>
<dbReference type="InterPro" id="IPR006266">
    <property type="entry name" value="UMP_CMP_kinase"/>
</dbReference>
<evidence type="ECO:0000313" key="10">
    <source>
        <dbReference type="EMBL" id="OMJ77724.1"/>
    </source>
</evidence>
<dbReference type="GO" id="GO:0019205">
    <property type="term" value="F:nucleobase-containing compound kinase activity"/>
    <property type="evidence" value="ECO:0007669"/>
    <property type="project" value="InterPro"/>
</dbReference>
<dbReference type="Pfam" id="PF00406">
    <property type="entry name" value="ADK"/>
    <property type="match status" value="1"/>
</dbReference>
<reference evidence="10 11" key="1">
    <citation type="submission" date="2016-11" db="EMBL/GenBank/DDBJ databases">
        <title>The macronuclear genome of Stentor coeruleus: a giant cell with tiny introns.</title>
        <authorList>
            <person name="Slabodnick M."/>
            <person name="Ruby J.G."/>
            <person name="Reiff S.B."/>
            <person name="Swart E.C."/>
            <person name="Gosai S."/>
            <person name="Prabakaran S."/>
            <person name="Witkowska E."/>
            <person name="Larue G.E."/>
            <person name="Fisher S."/>
            <person name="Freeman R.M."/>
            <person name="Gunawardena J."/>
            <person name="Chu W."/>
            <person name="Stover N.A."/>
            <person name="Gregory B.D."/>
            <person name="Nowacki M."/>
            <person name="Derisi J."/>
            <person name="Roy S.W."/>
            <person name="Marshall W.F."/>
            <person name="Sood P."/>
        </authorList>
    </citation>
    <scope>NUCLEOTIDE SEQUENCE [LARGE SCALE GENOMIC DNA]</scope>
    <source>
        <strain evidence="10">WM001</strain>
    </source>
</reference>
<dbReference type="AlphaFoldDB" id="A0A1R2BLW8"/>
<dbReference type="GO" id="GO:0006221">
    <property type="term" value="P:pyrimidine nucleotide biosynthetic process"/>
    <property type="evidence" value="ECO:0007669"/>
    <property type="project" value="UniProtKB-KW"/>
</dbReference>
<gene>
    <name evidence="10" type="ORF">SteCoe_22628</name>
</gene>
<organism evidence="10 11">
    <name type="scientific">Stentor coeruleus</name>
    <dbReference type="NCBI Taxonomy" id="5963"/>
    <lineage>
        <taxon>Eukaryota</taxon>
        <taxon>Sar</taxon>
        <taxon>Alveolata</taxon>
        <taxon>Ciliophora</taxon>
        <taxon>Postciliodesmatophora</taxon>
        <taxon>Heterotrichea</taxon>
        <taxon>Heterotrichida</taxon>
        <taxon>Stentoridae</taxon>
        <taxon>Stentor</taxon>
    </lineage>
</organism>
<keyword evidence="7" id="KW-0539">Nucleus</keyword>
<evidence type="ECO:0000256" key="3">
    <source>
        <dbReference type="ARBA" id="ARBA00022741"/>
    </source>
</evidence>
<evidence type="ECO:0000256" key="8">
    <source>
        <dbReference type="ARBA" id="ARBA00048116"/>
    </source>
</evidence>
<dbReference type="PANTHER" id="PTHR23359">
    <property type="entry name" value="NUCLEOTIDE KINASE"/>
    <property type="match status" value="1"/>
</dbReference>
<dbReference type="EMBL" id="MPUH01000560">
    <property type="protein sequence ID" value="OMJ77724.1"/>
    <property type="molecule type" value="Genomic_DNA"/>
</dbReference>
<evidence type="ECO:0000313" key="11">
    <source>
        <dbReference type="Proteomes" id="UP000187209"/>
    </source>
</evidence>
<name>A0A1R2BLW8_9CILI</name>
<evidence type="ECO:0000256" key="1">
    <source>
        <dbReference type="ARBA" id="ARBA00022490"/>
    </source>
</evidence>
<keyword evidence="2 9" id="KW-0808">Transferase</keyword>
<evidence type="ECO:0000256" key="9">
    <source>
        <dbReference type="RuleBase" id="RU003330"/>
    </source>
</evidence>
<dbReference type="NCBIfam" id="TIGR01359">
    <property type="entry name" value="UMP_CMP_kin_fam"/>
    <property type="match status" value="1"/>
</dbReference>
<comment type="caution">
    <text evidence="10">The sequence shown here is derived from an EMBL/GenBank/DDBJ whole genome shotgun (WGS) entry which is preliminary data.</text>
</comment>
<dbReference type="InterPro" id="IPR033690">
    <property type="entry name" value="Adenylat_kinase_CS"/>
</dbReference>
<dbReference type="GO" id="GO:0016776">
    <property type="term" value="F:phosphotransferase activity, phosphate group as acceptor"/>
    <property type="evidence" value="ECO:0007669"/>
    <property type="project" value="InterPro"/>
</dbReference>
<dbReference type="OrthoDB" id="442176at2759"/>
<dbReference type="PRINTS" id="PR00094">
    <property type="entry name" value="ADENYLTKNASE"/>
</dbReference>
<protein>
    <recommendedName>
        <fullName evidence="12">UMP/CMP kinase</fullName>
    </recommendedName>
</protein>
<evidence type="ECO:0000256" key="7">
    <source>
        <dbReference type="ARBA" id="ARBA00023242"/>
    </source>
</evidence>
<dbReference type="GO" id="GO:0009123">
    <property type="term" value="P:nucleoside monophosphate metabolic process"/>
    <property type="evidence" value="ECO:0007669"/>
    <property type="project" value="UniProtKB-ARBA"/>
</dbReference>
<evidence type="ECO:0000256" key="6">
    <source>
        <dbReference type="ARBA" id="ARBA00022975"/>
    </source>
</evidence>
<dbReference type="PROSITE" id="PS00113">
    <property type="entry name" value="ADENYLATE_KINASE"/>
    <property type="match status" value="1"/>
</dbReference>
<sequence length="189" mass="21108">MAFPRVIFILGGPGSGKGTQCKKIIDTFSDFVHLSAGELLRDAKNSGSTAGELIQKCMMEGSIVPAEVTVGLLKDAMIKFGWEKKRFLVDGFPRNDENYNAWFRILPDPYVECCLFLNCEDDILVKRILGRAEGRSDDNIETLTKRLNTYRDSTQPIIRRFAEAGKLIAIDAEGDVDTIFNRIRAALSL</sequence>
<keyword evidence="3" id="KW-0547">Nucleotide-binding</keyword>
<keyword evidence="5" id="KW-0067">ATP-binding</keyword>
<keyword evidence="1" id="KW-0963">Cytoplasm</keyword>
<dbReference type="CDD" id="cd01428">
    <property type="entry name" value="ADK"/>
    <property type="match status" value="1"/>
</dbReference>
<dbReference type="SUPFAM" id="SSF52540">
    <property type="entry name" value="P-loop containing nucleoside triphosphate hydrolases"/>
    <property type="match status" value="1"/>
</dbReference>
<dbReference type="InterPro" id="IPR027417">
    <property type="entry name" value="P-loop_NTPase"/>
</dbReference>
<comment type="catalytic activity">
    <reaction evidence="8">
        <text>UMP + ATP = UDP + ADP</text>
        <dbReference type="Rhea" id="RHEA:24400"/>
        <dbReference type="ChEBI" id="CHEBI:30616"/>
        <dbReference type="ChEBI" id="CHEBI:57865"/>
        <dbReference type="ChEBI" id="CHEBI:58223"/>
        <dbReference type="ChEBI" id="CHEBI:456216"/>
        <dbReference type="EC" id="2.7.4.14"/>
    </reaction>
</comment>
<accession>A0A1R2BLW8</accession>
<dbReference type="Gene3D" id="3.40.50.300">
    <property type="entry name" value="P-loop containing nucleotide triphosphate hydrolases"/>
    <property type="match status" value="1"/>
</dbReference>
<keyword evidence="11" id="KW-1185">Reference proteome</keyword>
<dbReference type="InterPro" id="IPR000850">
    <property type="entry name" value="Adenylat/UMP-CMP_kin"/>
</dbReference>
<dbReference type="GO" id="GO:0006207">
    <property type="term" value="P:'de novo' pyrimidine nucleobase biosynthetic process"/>
    <property type="evidence" value="ECO:0007669"/>
    <property type="project" value="InterPro"/>
</dbReference>
<proteinExistence type="inferred from homology"/>
<evidence type="ECO:0000256" key="2">
    <source>
        <dbReference type="ARBA" id="ARBA00022679"/>
    </source>
</evidence>
<comment type="similarity">
    <text evidence="9">Belongs to the adenylate kinase family.</text>
</comment>
<dbReference type="GO" id="GO:0005524">
    <property type="term" value="F:ATP binding"/>
    <property type="evidence" value="ECO:0007669"/>
    <property type="project" value="UniProtKB-KW"/>
</dbReference>
<dbReference type="Proteomes" id="UP000187209">
    <property type="component" value="Unassembled WGS sequence"/>
</dbReference>
<evidence type="ECO:0000256" key="4">
    <source>
        <dbReference type="ARBA" id="ARBA00022777"/>
    </source>
</evidence>